<sequence>MGGRDEALRSVAGFYRRSGCIRGPIPERLLRDRWRYHTGWEMRISVEPADIETLQTAMRSAGISVASAFRERGRFVQPIYQRHVVAALVREAREEMPPGLGPQSWGSAESRPPTPERRTGERDRALRMVGHFFREGGTVYAPVPDPQASPRLTWRRSARWSAHIAVAPDARVVATLQGHLAKAGLRTAKLIPRPGVVVQPVHGREQVLVLLRAAGVETRGL</sequence>
<gene>
    <name evidence="2" type="ORF">EDD29_4211</name>
</gene>
<comment type="caution">
    <text evidence="2">The sequence shown here is derived from an EMBL/GenBank/DDBJ whole genome shotgun (WGS) entry which is preliminary data.</text>
</comment>
<dbReference type="EMBL" id="RJKE01000001">
    <property type="protein sequence ID" value="ROO86636.1"/>
    <property type="molecule type" value="Genomic_DNA"/>
</dbReference>
<dbReference type="Proteomes" id="UP000272400">
    <property type="component" value="Unassembled WGS sequence"/>
</dbReference>
<evidence type="ECO:0000313" key="2">
    <source>
        <dbReference type="EMBL" id="ROO86636.1"/>
    </source>
</evidence>
<proteinExistence type="predicted"/>
<reference evidence="2 3" key="1">
    <citation type="submission" date="2018-11" db="EMBL/GenBank/DDBJ databases">
        <title>Sequencing the genomes of 1000 actinobacteria strains.</title>
        <authorList>
            <person name="Klenk H.-P."/>
        </authorList>
    </citation>
    <scope>NUCLEOTIDE SEQUENCE [LARGE SCALE GENOMIC DNA]</scope>
    <source>
        <strain evidence="2 3">DSM 44254</strain>
    </source>
</reference>
<organism evidence="2 3">
    <name type="scientific">Actinocorallia herbida</name>
    <dbReference type="NCBI Taxonomy" id="58109"/>
    <lineage>
        <taxon>Bacteria</taxon>
        <taxon>Bacillati</taxon>
        <taxon>Actinomycetota</taxon>
        <taxon>Actinomycetes</taxon>
        <taxon>Streptosporangiales</taxon>
        <taxon>Thermomonosporaceae</taxon>
        <taxon>Actinocorallia</taxon>
    </lineage>
</organism>
<keyword evidence="3" id="KW-1185">Reference proteome</keyword>
<evidence type="ECO:0000256" key="1">
    <source>
        <dbReference type="SAM" id="MobiDB-lite"/>
    </source>
</evidence>
<dbReference type="RefSeq" id="WP_123666019.1">
    <property type="nucleotide sequence ID" value="NZ_RJKE01000001.1"/>
</dbReference>
<evidence type="ECO:0000313" key="3">
    <source>
        <dbReference type="Proteomes" id="UP000272400"/>
    </source>
</evidence>
<name>A0A3N1CZH4_9ACTN</name>
<dbReference type="OrthoDB" id="3872405at2"/>
<protein>
    <submittedName>
        <fullName evidence="2">Uncharacterized protein</fullName>
    </submittedName>
</protein>
<feature type="region of interest" description="Disordered" evidence="1">
    <location>
        <begin position="95"/>
        <end position="121"/>
    </location>
</feature>
<dbReference type="AlphaFoldDB" id="A0A3N1CZH4"/>
<accession>A0A3N1CZH4</accession>